<evidence type="ECO:0000256" key="5">
    <source>
        <dbReference type="ARBA" id="ARBA00022786"/>
    </source>
</evidence>
<evidence type="ECO:0000256" key="3">
    <source>
        <dbReference type="ARBA" id="ARBA00022723"/>
    </source>
</evidence>
<keyword evidence="6" id="KW-0862">Zinc</keyword>
<organism evidence="13 14">
    <name type="scientific">Coptotermes formosanus</name>
    <name type="common">Formosan subterranean termite</name>
    <dbReference type="NCBI Taxonomy" id="36987"/>
    <lineage>
        <taxon>Eukaryota</taxon>
        <taxon>Metazoa</taxon>
        <taxon>Ecdysozoa</taxon>
        <taxon>Arthropoda</taxon>
        <taxon>Hexapoda</taxon>
        <taxon>Insecta</taxon>
        <taxon>Pterygota</taxon>
        <taxon>Neoptera</taxon>
        <taxon>Polyneoptera</taxon>
        <taxon>Dictyoptera</taxon>
        <taxon>Blattodea</taxon>
        <taxon>Blattoidea</taxon>
        <taxon>Termitoidae</taxon>
        <taxon>Rhinotermitidae</taxon>
        <taxon>Coptotermes</taxon>
    </lineage>
</organism>
<keyword evidence="2 11" id="KW-0812">Transmembrane</keyword>
<dbReference type="GO" id="GO:0016020">
    <property type="term" value="C:membrane"/>
    <property type="evidence" value="ECO:0007669"/>
    <property type="project" value="UniProtKB-SubCell"/>
</dbReference>
<evidence type="ECO:0000256" key="8">
    <source>
        <dbReference type="ARBA" id="ARBA00023136"/>
    </source>
</evidence>
<feature type="transmembrane region" description="Helical" evidence="11">
    <location>
        <begin position="280"/>
        <end position="297"/>
    </location>
</feature>
<dbReference type="GO" id="GO:1904294">
    <property type="term" value="P:positive regulation of ERAD pathway"/>
    <property type="evidence" value="ECO:0007669"/>
    <property type="project" value="InterPro"/>
</dbReference>
<evidence type="ECO:0000256" key="7">
    <source>
        <dbReference type="ARBA" id="ARBA00022989"/>
    </source>
</evidence>
<evidence type="ECO:0000256" key="1">
    <source>
        <dbReference type="ARBA" id="ARBA00004141"/>
    </source>
</evidence>
<proteinExistence type="predicted"/>
<dbReference type="Proteomes" id="UP000502823">
    <property type="component" value="Unassembled WGS sequence"/>
</dbReference>
<dbReference type="PANTHER" id="PTHR15860:SF0">
    <property type="entry name" value="LP20373P"/>
    <property type="match status" value="1"/>
</dbReference>
<protein>
    <recommendedName>
        <fullName evidence="12">RING-type domain-containing protein</fullName>
    </recommendedName>
</protein>
<evidence type="ECO:0000313" key="14">
    <source>
        <dbReference type="Proteomes" id="UP000502823"/>
    </source>
</evidence>
<sequence>MAHSNPGGSSLTPNPRSNLPGAFSVFTGHHGNLLMANSVNSSLGISQLKYLICISITDVFLLFLFGHVDTRHNVSCCLGRLSGLGIGRIQLERRTAEGQRILRDNLHTVFEELRPLMEHARSAESHGLSLSWLRTPQQQMPNQQQTSLSPPPSSQQQQNIPITHPSSGDSFVITVDSDQESNSHHYHHHHHHHQHQHSTNMATTPNTTTAENFLNNIREAAAAHHAEHQPNNNNNNVEEDAAELLRQSPETRQFLALLQKYVPFLLILLAKGLYDHRLGILIFIGLFITFSHANAVVKREIAKQGRRSLTSLLLIVCNLLACILFIYYLFQEEKLYLSLAFIPPYSQPLSVWDLLWIVGVTDFVLKLVTIILKVSIAAFPVVLLPYQRRGKWYLFLEATSQLYRSLAPIQPWLYYLLESYQGPEKVVGVFLSAAYMVSKGTDLMNRVKLWRGAFWKLLQNVNLGVSPNKDQLQTAGSQCPICHDEYETPVLLHCRHIFCEACVATWFDREQTCPLCRAKVVDDPSWRDGATTYFTQLY</sequence>
<dbReference type="InParanoid" id="A0A6L2PSW2"/>
<dbReference type="Gene3D" id="3.30.40.10">
    <property type="entry name" value="Zinc/RING finger domain, C3HC4 (zinc finger)"/>
    <property type="match status" value="1"/>
</dbReference>
<evidence type="ECO:0000256" key="6">
    <source>
        <dbReference type="ARBA" id="ARBA00022833"/>
    </source>
</evidence>
<evidence type="ECO:0000256" key="9">
    <source>
        <dbReference type="PROSITE-ProRule" id="PRU00175"/>
    </source>
</evidence>
<dbReference type="CDD" id="cd16532">
    <property type="entry name" value="RING-HC_RNFT1-like"/>
    <property type="match status" value="1"/>
</dbReference>
<evidence type="ECO:0000256" key="11">
    <source>
        <dbReference type="SAM" id="Phobius"/>
    </source>
</evidence>
<feature type="compositionally biased region" description="Basic residues" evidence="10">
    <location>
        <begin position="184"/>
        <end position="196"/>
    </location>
</feature>
<comment type="caution">
    <text evidence="13">The sequence shown here is derived from an EMBL/GenBank/DDBJ whole genome shotgun (WGS) entry which is preliminary data.</text>
</comment>
<dbReference type="AlphaFoldDB" id="A0A6L2PSW2"/>
<gene>
    <name evidence="13" type="ORF">Cfor_07566</name>
</gene>
<dbReference type="PROSITE" id="PS50089">
    <property type="entry name" value="ZF_RING_2"/>
    <property type="match status" value="1"/>
</dbReference>
<dbReference type="InterPro" id="IPR001841">
    <property type="entry name" value="Znf_RING"/>
</dbReference>
<feature type="transmembrane region" description="Helical" evidence="11">
    <location>
        <begin position="309"/>
        <end position="330"/>
    </location>
</feature>
<dbReference type="SUPFAM" id="SSF57850">
    <property type="entry name" value="RING/U-box"/>
    <property type="match status" value="1"/>
</dbReference>
<keyword evidence="5" id="KW-0833">Ubl conjugation pathway</keyword>
<dbReference type="InterPro" id="IPR044235">
    <property type="entry name" value="RNFT1/2"/>
</dbReference>
<feature type="compositionally biased region" description="Low complexity" evidence="10">
    <location>
        <begin position="137"/>
        <end position="163"/>
    </location>
</feature>
<dbReference type="GO" id="GO:0061630">
    <property type="term" value="F:ubiquitin protein ligase activity"/>
    <property type="evidence" value="ECO:0007669"/>
    <property type="project" value="InterPro"/>
</dbReference>
<dbReference type="Pfam" id="PF13920">
    <property type="entry name" value="zf-C3HC4_3"/>
    <property type="match status" value="1"/>
</dbReference>
<feature type="transmembrane region" description="Helical" evidence="11">
    <location>
        <begin position="363"/>
        <end position="386"/>
    </location>
</feature>
<dbReference type="InterPro" id="IPR013083">
    <property type="entry name" value="Znf_RING/FYVE/PHD"/>
</dbReference>
<reference evidence="14" key="1">
    <citation type="submission" date="2020-01" db="EMBL/GenBank/DDBJ databases">
        <title>Draft genome sequence of the Termite Coptotermes fromosanus.</title>
        <authorList>
            <person name="Itakura S."/>
            <person name="Yosikawa Y."/>
            <person name="Umezawa K."/>
        </authorList>
    </citation>
    <scope>NUCLEOTIDE SEQUENCE [LARGE SCALE GENOMIC DNA]</scope>
</reference>
<evidence type="ECO:0000256" key="4">
    <source>
        <dbReference type="ARBA" id="ARBA00022771"/>
    </source>
</evidence>
<evidence type="ECO:0000256" key="10">
    <source>
        <dbReference type="SAM" id="MobiDB-lite"/>
    </source>
</evidence>
<dbReference type="SMART" id="SM00184">
    <property type="entry name" value="RING"/>
    <property type="match status" value="1"/>
</dbReference>
<dbReference type="PANTHER" id="PTHR15860">
    <property type="entry name" value="UNCHARACTERIZED RING FINGER-CONTAINING PROTEIN"/>
    <property type="match status" value="1"/>
</dbReference>
<feature type="region of interest" description="Disordered" evidence="10">
    <location>
        <begin position="137"/>
        <end position="207"/>
    </location>
</feature>
<keyword evidence="3" id="KW-0479">Metal-binding</keyword>
<comment type="subcellular location">
    <subcellularLocation>
        <location evidence="1">Membrane</location>
        <topology evidence="1">Multi-pass membrane protein</topology>
    </subcellularLocation>
</comment>
<dbReference type="GO" id="GO:0008270">
    <property type="term" value="F:zinc ion binding"/>
    <property type="evidence" value="ECO:0007669"/>
    <property type="project" value="UniProtKB-KW"/>
</dbReference>
<evidence type="ECO:0000259" key="12">
    <source>
        <dbReference type="PROSITE" id="PS50089"/>
    </source>
</evidence>
<name>A0A6L2PSW2_COPFO</name>
<keyword evidence="7 11" id="KW-1133">Transmembrane helix</keyword>
<keyword evidence="8 11" id="KW-0472">Membrane</keyword>
<evidence type="ECO:0000256" key="2">
    <source>
        <dbReference type="ARBA" id="ARBA00022692"/>
    </source>
</evidence>
<dbReference type="EMBL" id="BLKM01000433">
    <property type="protein sequence ID" value="GFG33515.1"/>
    <property type="molecule type" value="Genomic_DNA"/>
</dbReference>
<dbReference type="PROSITE" id="PS00518">
    <property type="entry name" value="ZF_RING_1"/>
    <property type="match status" value="1"/>
</dbReference>
<keyword evidence="14" id="KW-1185">Reference proteome</keyword>
<feature type="compositionally biased region" description="Low complexity" evidence="10">
    <location>
        <begin position="197"/>
        <end position="207"/>
    </location>
</feature>
<keyword evidence="4 9" id="KW-0863">Zinc-finger</keyword>
<dbReference type="InterPro" id="IPR017907">
    <property type="entry name" value="Znf_RING_CS"/>
</dbReference>
<dbReference type="OrthoDB" id="9049620at2759"/>
<feature type="domain" description="RING-type" evidence="12">
    <location>
        <begin position="479"/>
        <end position="517"/>
    </location>
</feature>
<accession>A0A6L2PSW2</accession>
<evidence type="ECO:0000313" key="13">
    <source>
        <dbReference type="EMBL" id="GFG33515.1"/>
    </source>
</evidence>